<feature type="domain" description="AIPP2-like SPOC-like" evidence="7">
    <location>
        <begin position="807"/>
        <end position="938"/>
    </location>
</feature>
<feature type="region of interest" description="Disordered" evidence="6">
    <location>
        <begin position="520"/>
        <end position="540"/>
    </location>
</feature>
<feature type="region of interest" description="Disordered" evidence="6">
    <location>
        <begin position="105"/>
        <end position="128"/>
    </location>
</feature>
<evidence type="ECO:0000313" key="9">
    <source>
        <dbReference type="Proteomes" id="UP000231279"/>
    </source>
</evidence>
<feature type="region of interest" description="Disordered" evidence="6">
    <location>
        <begin position="297"/>
        <end position="344"/>
    </location>
</feature>
<dbReference type="InterPro" id="IPR011011">
    <property type="entry name" value="Znf_FYVE_PHD"/>
</dbReference>
<evidence type="ECO:0000256" key="2">
    <source>
        <dbReference type="ARBA" id="ARBA00022771"/>
    </source>
</evidence>
<dbReference type="Gene3D" id="3.30.40.10">
    <property type="entry name" value="Zinc/RING finger domain, C3HC4 (zinc finger)"/>
    <property type="match status" value="1"/>
</dbReference>
<dbReference type="Proteomes" id="UP000231279">
    <property type="component" value="Unassembled WGS sequence"/>
</dbReference>
<evidence type="ECO:0000256" key="4">
    <source>
        <dbReference type="ARBA" id="ARBA00023015"/>
    </source>
</evidence>
<protein>
    <recommendedName>
        <fullName evidence="7">AIPP2-like SPOC-like domain-containing protein</fullName>
    </recommendedName>
</protein>
<dbReference type="InterPro" id="IPR056280">
    <property type="entry name" value="AIPP2-like_SPOC"/>
</dbReference>
<feature type="compositionally biased region" description="Polar residues" evidence="6">
    <location>
        <begin position="302"/>
        <end position="317"/>
    </location>
</feature>
<feature type="compositionally biased region" description="Polar residues" evidence="6">
    <location>
        <begin position="656"/>
        <end position="665"/>
    </location>
</feature>
<feature type="compositionally biased region" description="Polar residues" evidence="6">
    <location>
        <begin position="696"/>
        <end position="717"/>
    </location>
</feature>
<evidence type="ECO:0000256" key="3">
    <source>
        <dbReference type="ARBA" id="ARBA00022833"/>
    </source>
</evidence>
<dbReference type="InterPro" id="IPR049914">
    <property type="entry name" value="PHD1-3/5-6"/>
</dbReference>
<comment type="caution">
    <text evidence="8">The sequence shown here is derived from an EMBL/GenBank/DDBJ whole genome shotgun (WGS) entry which is preliminary data.</text>
</comment>
<accession>A0A2G9I198</accession>
<proteinExistence type="predicted"/>
<feature type="compositionally biased region" description="Basic and acidic residues" evidence="6">
    <location>
        <begin position="156"/>
        <end position="170"/>
    </location>
</feature>
<dbReference type="OrthoDB" id="787137at2759"/>
<feature type="compositionally biased region" description="Basic and acidic residues" evidence="6">
    <location>
        <begin position="69"/>
        <end position="88"/>
    </location>
</feature>
<feature type="compositionally biased region" description="Basic and acidic residues" evidence="6">
    <location>
        <begin position="643"/>
        <end position="655"/>
    </location>
</feature>
<keyword evidence="5" id="KW-0804">Transcription</keyword>
<keyword evidence="3" id="KW-0862">Zinc</keyword>
<evidence type="ECO:0000256" key="6">
    <source>
        <dbReference type="SAM" id="MobiDB-lite"/>
    </source>
</evidence>
<dbReference type="SUPFAM" id="SSF57903">
    <property type="entry name" value="FYVE/PHD zinc finger"/>
    <property type="match status" value="1"/>
</dbReference>
<feature type="region of interest" description="Disordered" evidence="6">
    <location>
        <begin position="599"/>
        <end position="669"/>
    </location>
</feature>
<evidence type="ECO:0000256" key="1">
    <source>
        <dbReference type="ARBA" id="ARBA00022723"/>
    </source>
</evidence>
<feature type="compositionally biased region" description="Polar residues" evidence="6">
    <location>
        <begin position="599"/>
        <end position="622"/>
    </location>
</feature>
<evidence type="ECO:0000256" key="5">
    <source>
        <dbReference type="ARBA" id="ARBA00023163"/>
    </source>
</evidence>
<feature type="compositionally biased region" description="Polar residues" evidence="6">
    <location>
        <begin position="408"/>
        <end position="418"/>
    </location>
</feature>
<feature type="compositionally biased region" description="Low complexity" evidence="6">
    <location>
        <begin position="108"/>
        <end position="121"/>
    </location>
</feature>
<feature type="compositionally biased region" description="Basic and acidic residues" evidence="6">
    <location>
        <begin position="732"/>
        <end position="746"/>
    </location>
</feature>
<keyword evidence="2" id="KW-0863">Zinc-finger</keyword>
<dbReference type="GO" id="GO:0034244">
    <property type="term" value="P:negative regulation of transcription elongation by RNA polymerase II"/>
    <property type="evidence" value="ECO:0007669"/>
    <property type="project" value="InterPro"/>
</dbReference>
<dbReference type="GO" id="GO:0008270">
    <property type="term" value="F:zinc ion binding"/>
    <property type="evidence" value="ECO:0007669"/>
    <property type="project" value="UniProtKB-KW"/>
</dbReference>
<dbReference type="GO" id="GO:0140566">
    <property type="term" value="F:histone reader activity"/>
    <property type="evidence" value="ECO:0007669"/>
    <property type="project" value="InterPro"/>
</dbReference>
<dbReference type="STRING" id="429701.A0A2G9I198"/>
<dbReference type="InterPro" id="IPR013083">
    <property type="entry name" value="Znf_RING/FYVE/PHD"/>
</dbReference>
<feature type="compositionally biased region" description="Low complexity" evidence="6">
    <location>
        <begin position="419"/>
        <end position="428"/>
    </location>
</feature>
<evidence type="ECO:0000259" key="7">
    <source>
        <dbReference type="Pfam" id="PF23121"/>
    </source>
</evidence>
<dbReference type="PANTHER" id="PTHR33304:SF9">
    <property type="entry name" value="RING_FYVE_PHD ZINC FINGER SUPERFAMILY PROTEIN"/>
    <property type="match status" value="1"/>
</dbReference>
<gene>
    <name evidence="8" type="ORF">CDL12_03777</name>
</gene>
<dbReference type="EMBL" id="NKXS01000559">
    <property type="protein sequence ID" value="PIN23529.1"/>
    <property type="molecule type" value="Genomic_DNA"/>
</dbReference>
<reference evidence="9" key="1">
    <citation type="journal article" date="2018" name="Gigascience">
        <title>Genome assembly of the Pink Ipe (Handroanthus impetiginosus, Bignoniaceae), a highly valued, ecologically keystone Neotropical timber forest tree.</title>
        <authorList>
            <person name="Silva-Junior O.B."/>
            <person name="Grattapaglia D."/>
            <person name="Novaes E."/>
            <person name="Collevatti R.G."/>
        </authorList>
    </citation>
    <scope>NUCLEOTIDE SEQUENCE [LARGE SCALE GENOMIC DNA]</scope>
    <source>
        <strain evidence="9">cv. UFG-1</strain>
    </source>
</reference>
<feature type="region of interest" description="Disordered" evidence="6">
    <location>
        <begin position="140"/>
        <end position="170"/>
    </location>
</feature>
<feature type="region of interest" description="Disordered" evidence="6">
    <location>
        <begin position="69"/>
        <end position="89"/>
    </location>
</feature>
<organism evidence="8 9">
    <name type="scientific">Handroanthus impetiginosus</name>
    <dbReference type="NCBI Taxonomy" id="429701"/>
    <lineage>
        <taxon>Eukaryota</taxon>
        <taxon>Viridiplantae</taxon>
        <taxon>Streptophyta</taxon>
        <taxon>Embryophyta</taxon>
        <taxon>Tracheophyta</taxon>
        <taxon>Spermatophyta</taxon>
        <taxon>Magnoliopsida</taxon>
        <taxon>eudicotyledons</taxon>
        <taxon>Gunneridae</taxon>
        <taxon>Pentapetalae</taxon>
        <taxon>asterids</taxon>
        <taxon>lamiids</taxon>
        <taxon>Lamiales</taxon>
        <taxon>Bignoniaceae</taxon>
        <taxon>Crescentiina</taxon>
        <taxon>Tabebuia alliance</taxon>
        <taxon>Handroanthus</taxon>
    </lineage>
</organism>
<keyword evidence="1" id="KW-0479">Metal-binding</keyword>
<sequence length="1329" mass="144721">MKKSIAESAIETCEENVVVDQGKQCEDRQLSELSTVAGINATSDSATVGTALPRLSDVSMPDNNVVHSKFEGRRDIDEQTNKKSDLKYSRAKYGGKSKIIGEISEKASSSSLPTGLSSQNSGLVDIAPSKSTDNAIDLQSTNIHASDGKSMPHISNSRDIEDDKPSNTKGELLEGSKGLLNSLLTTESASEVGCGDPSAPDLKPLEKKDTVEVEIQPIDETDDCDMVEHDVKVCDTCGDAGQEELLAICSRCIDGAEHTYCMREMLDKVPEGDWLCEECKSLEQVRNERPEKILRVLENEKSNSSGQASTENVNSSDIEGRKTKGYIRFPGKRPRDDADAEVSSVVKKPSCESIVGTPKISNSRKTAALSCEISSKKLDIGRKQSSCHSSPDTVPVNDASESANATLNLQGHNSRGTFSKSDSFNSLSSKPKVKLVDQAVLQRKISAREHASFRHKEGISRSIGKSMSFKPMSSRRFETKANTLSPRVTYNQDLKSTKQQSTFEHQSSFKMEYPSVNSLMGTSGSSTPRIDKKPRSGGESFSLSAIANHVESKPVQTDAKSTELLRSASLVTRKNGDLSSSSGEVKRLSMHGHSAIGVLTTNGANNKEQKSVQTNPKDSSCSVVAERPPSNEGLPDGLSQSRDFGHSGDRVKEYSGSHSPPSSVKPSRDEGDILKAAIEAAVLRKPGLYHKHRALGQSNNSSMSSVGHDTATCQDHVSGSAEKRTLSSVAELPERPGKSQHLKGDFVKQETLTSSVPVEGLSSGGGDAVPIVPSNGRSSIRDTSINIPAALPFWWKSLAIPEHEYIWQGSFEICRGGKVLDSWGGIQAHLSMCASPKVIEAVNKFKSKIVLYEVPRLSTWPTQFQEHGVREDNIALFFFAKDLESYYNIYKLFLDNMMKNDLALKGNCNGVELLIFPSNQLPDRLQRWNMLFFLCGVFKGKKESCSENMPESVEQCKAPRDMPPMVVSLPENRCSPRPIGNDLAVSEHAVPSEACDAEELCSLLSSRTVNGGYSTKFPSLNQLDSELNSSSSSAIQSDSMKKCQEMSTTCLEGGIISSYKPPFQAASATKSSGREEMLMQLDTPLDRQQSTDHLNNSAAANHDMEGKDDGIIVDRTCDQDLVKSQVDAEDLLTNGETTLEEDRDTKYPKMEQNRWLLDAKECLNPELCVVPQTLHAGPSPVFPGNDDDQGVEPIGALAKMNHANTGSCVLENLQRGACDLTSNPECQENAEKHFFPMETRPPTGVHLADRSMSWGGTHPLEQNQLHERTPNLELALGAEIKSLTQGNRPLLVGKADNKRNEEHIFREAGTNGEDDVSASLSLSLSFSFQ</sequence>
<dbReference type="PANTHER" id="PTHR33304">
    <property type="match status" value="1"/>
</dbReference>
<evidence type="ECO:0000313" key="8">
    <source>
        <dbReference type="EMBL" id="PIN23529.1"/>
    </source>
</evidence>
<dbReference type="Pfam" id="PF23121">
    <property type="entry name" value="SPOC_AIPP2"/>
    <property type="match status" value="1"/>
</dbReference>
<feature type="region of interest" description="Disordered" evidence="6">
    <location>
        <begin position="408"/>
        <end position="428"/>
    </location>
</feature>
<name>A0A2G9I198_9LAMI</name>
<feature type="region of interest" description="Disordered" evidence="6">
    <location>
        <begin position="695"/>
        <end position="746"/>
    </location>
</feature>
<keyword evidence="4" id="KW-0805">Transcription regulation</keyword>
<keyword evidence="9" id="KW-1185">Reference proteome</keyword>